<protein>
    <submittedName>
        <fullName evidence="1">Uncharacterized protein</fullName>
    </submittedName>
</protein>
<dbReference type="KEGG" id="vg:55007218"/>
<accession>A0A3G3M5L3</accession>
<keyword evidence="2" id="KW-1185">Reference proteome</keyword>
<reference evidence="1 2" key="1">
    <citation type="submission" date="2018-09" db="EMBL/GenBank/DDBJ databases">
        <authorList>
            <person name="You S."/>
        </authorList>
    </citation>
    <scope>NUCLEOTIDE SEQUENCE [LARGE SCALE GENOMIC DNA]</scope>
</reference>
<sequence length="95" mass="11092">MKLPPDFIHEPPENYTYEVETFRRNVLRIWCCNHAEFTYNGGIPAKTIWGFYNVKQREYIAPINSKKLGEPVSINNTTPYTAMQLKLKGLEGLWV</sequence>
<dbReference type="EMBL" id="MH920639">
    <property type="protein sequence ID" value="AYR01799.1"/>
    <property type="molecule type" value="Genomic_DNA"/>
</dbReference>
<organism evidence="1 2">
    <name type="scientific">Synechococcus phage S-P4</name>
    <dbReference type="NCBI Taxonomy" id="2484640"/>
    <lineage>
        <taxon>Viruses</taxon>
        <taxon>Duplodnaviria</taxon>
        <taxon>Heunggongvirae</taxon>
        <taxon>Uroviricota</taxon>
        <taxon>Caudoviricetes</taxon>
        <taxon>Pantevenvirales</taxon>
        <taxon>Kyanoviridae</taxon>
        <taxon>Leucotheavirus</taxon>
        <taxon>Leucotheavirus sp4</taxon>
    </lineage>
</organism>
<evidence type="ECO:0000313" key="2">
    <source>
        <dbReference type="Proteomes" id="UP000281181"/>
    </source>
</evidence>
<dbReference type="RefSeq" id="YP_009815984.1">
    <property type="nucleotide sequence ID" value="NC_048102.1"/>
</dbReference>
<name>A0A3G3M5L3_9CAUD</name>
<proteinExistence type="predicted"/>
<evidence type="ECO:0000313" key="1">
    <source>
        <dbReference type="EMBL" id="AYR01799.1"/>
    </source>
</evidence>
<dbReference type="Proteomes" id="UP000281181">
    <property type="component" value="Segment"/>
</dbReference>
<dbReference type="GeneID" id="55007218"/>